<evidence type="ECO:0000313" key="5">
    <source>
        <dbReference type="EMBL" id="MSU00357.1"/>
    </source>
</evidence>
<dbReference type="InterPro" id="IPR020084">
    <property type="entry name" value="NUDIX_hydrolase_CS"/>
</dbReference>
<organism evidence="5 6">
    <name type="scientific">Tissierella pigra</name>
    <dbReference type="NCBI Taxonomy" id="2607614"/>
    <lineage>
        <taxon>Bacteria</taxon>
        <taxon>Bacillati</taxon>
        <taxon>Bacillota</taxon>
        <taxon>Tissierellia</taxon>
        <taxon>Tissierellales</taxon>
        <taxon>Tissierellaceae</taxon>
        <taxon>Tissierella</taxon>
    </lineage>
</organism>
<proteinExistence type="inferred from homology"/>
<comment type="cofactor">
    <cofactor evidence="1">
        <name>Mg(2+)</name>
        <dbReference type="ChEBI" id="CHEBI:18420"/>
    </cofactor>
</comment>
<evidence type="ECO:0000256" key="2">
    <source>
        <dbReference type="ARBA" id="ARBA00022801"/>
    </source>
</evidence>
<evidence type="ECO:0000256" key="1">
    <source>
        <dbReference type="ARBA" id="ARBA00001946"/>
    </source>
</evidence>
<comment type="caution">
    <text evidence="5">The sequence shown here is derived from an EMBL/GenBank/DDBJ whole genome shotgun (WGS) entry which is preliminary data.</text>
</comment>
<evidence type="ECO:0000256" key="3">
    <source>
        <dbReference type="RuleBase" id="RU003476"/>
    </source>
</evidence>
<reference evidence="5 6" key="1">
    <citation type="submission" date="2019-09" db="EMBL/GenBank/DDBJ databases">
        <title>In-depth cultivation of the pig gut microbiome towards novel bacterial diversity and tailored functional studies.</title>
        <authorList>
            <person name="Wylensek D."/>
            <person name="Hitch T.C.A."/>
            <person name="Clavel T."/>
        </authorList>
    </citation>
    <scope>NUCLEOTIDE SEQUENCE [LARGE SCALE GENOMIC DNA]</scope>
    <source>
        <strain evidence="5 6">WCA3-693-APC-4?</strain>
    </source>
</reference>
<dbReference type="Proteomes" id="UP000469523">
    <property type="component" value="Unassembled WGS sequence"/>
</dbReference>
<dbReference type="Gene3D" id="3.90.79.10">
    <property type="entry name" value="Nucleoside Triphosphate Pyrophosphohydrolase"/>
    <property type="match status" value="1"/>
</dbReference>
<sequence length="149" mass="16950">MDNNLFQIRVTGVLIEDGKILLVNQKVSSTRSWSLPGGRLEQGETIEEGIVRELYEETGLNVKIIKLLYICEKADSTPPLLHITFMLERVYGEIKLPTNEYDKNPIHDVRFIDIDDLTNYGFSELFQDIIKRGFPNAGNYMGEKSAIGL</sequence>
<comment type="similarity">
    <text evidence="3">Belongs to the Nudix hydrolase family.</text>
</comment>
<dbReference type="EMBL" id="VUNQ01000003">
    <property type="protein sequence ID" value="MSU00357.1"/>
    <property type="molecule type" value="Genomic_DNA"/>
</dbReference>
<dbReference type="InterPro" id="IPR000086">
    <property type="entry name" value="NUDIX_hydrolase_dom"/>
</dbReference>
<dbReference type="PROSITE" id="PS00893">
    <property type="entry name" value="NUDIX_BOX"/>
    <property type="match status" value="1"/>
</dbReference>
<accession>A0A6N7XRH8</accession>
<dbReference type="PROSITE" id="PS51462">
    <property type="entry name" value="NUDIX"/>
    <property type="match status" value="1"/>
</dbReference>
<dbReference type="InterPro" id="IPR015797">
    <property type="entry name" value="NUDIX_hydrolase-like_dom_sf"/>
</dbReference>
<dbReference type="AlphaFoldDB" id="A0A6N7XRH8"/>
<dbReference type="SUPFAM" id="SSF55811">
    <property type="entry name" value="Nudix"/>
    <property type="match status" value="1"/>
</dbReference>
<dbReference type="InterPro" id="IPR020476">
    <property type="entry name" value="Nudix_hydrolase"/>
</dbReference>
<name>A0A6N7XRH8_9FIRM</name>
<protein>
    <submittedName>
        <fullName evidence="5">NUDIX hydrolase</fullName>
    </submittedName>
</protein>
<dbReference type="Pfam" id="PF00293">
    <property type="entry name" value="NUDIX"/>
    <property type="match status" value="1"/>
</dbReference>
<gene>
    <name evidence="5" type="ORF">FYJ83_02615</name>
</gene>
<evidence type="ECO:0000259" key="4">
    <source>
        <dbReference type="PROSITE" id="PS51462"/>
    </source>
</evidence>
<dbReference type="PANTHER" id="PTHR43046">
    <property type="entry name" value="GDP-MANNOSE MANNOSYL HYDROLASE"/>
    <property type="match status" value="1"/>
</dbReference>
<dbReference type="GO" id="GO:0016787">
    <property type="term" value="F:hydrolase activity"/>
    <property type="evidence" value="ECO:0007669"/>
    <property type="project" value="UniProtKB-KW"/>
</dbReference>
<feature type="domain" description="Nudix hydrolase" evidence="4">
    <location>
        <begin position="5"/>
        <end position="139"/>
    </location>
</feature>
<dbReference type="RefSeq" id="WP_154438784.1">
    <property type="nucleotide sequence ID" value="NZ_JAHLPJ010000001.1"/>
</dbReference>
<dbReference type="PANTHER" id="PTHR43046:SF2">
    <property type="entry name" value="8-OXO-DGTP DIPHOSPHATASE-RELATED"/>
    <property type="match status" value="1"/>
</dbReference>
<evidence type="ECO:0000313" key="6">
    <source>
        <dbReference type="Proteomes" id="UP000469523"/>
    </source>
</evidence>
<keyword evidence="6" id="KW-1185">Reference proteome</keyword>
<dbReference type="PRINTS" id="PR00502">
    <property type="entry name" value="NUDIXFAMILY"/>
</dbReference>
<keyword evidence="2 3" id="KW-0378">Hydrolase</keyword>